<organism evidence="2 3">
    <name type="scientific">Monilinia vaccinii-corymbosi</name>
    <dbReference type="NCBI Taxonomy" id="61207"/>
    <lineage>
        <taxon>Eukaryota</taxon>
        <taxon>Fungi</taxon>
        <taxon>Dikarya</taxon>
        <taxon>Ascomycota</taxon>
        <taxon>Pezizomycotina</taxon>
        <taxon>Leotiomycetes</taxon>
        <taxon>Helotiales</taxon>
        <taxon>Sclerotiniaceae</taxon>
        <taxon>Monilinia</taxon>
    </lineage>
</organism>
<dbReference type="OrthoDB" id="4601367at2759"/>
<name>A0A8A3PL52_9HELO</name>
<protein>
    <submittedName>
        <fullName evidence="2">Uncharacterized protein</fullName>
    </submittedName>
</protein>
<dbReference type="EMBL" id="CP063410">
    <property type="protein sequence ID" value="QSZ35661.1"/>
    <property type="molecule type" value="Genomic_DNA"/>
</dbReference>
<proteinExistence type="predicted"/>
<evidence type="ECO:0000313" key="3">
    <source>
        <dbReference type="Proteomes" id="UP000672032"/>
    </source>
</evidence>
<gene>
    <name evidence="2" type="ORF">DSL72_006783</name>
</gene>
<dbReference type="PROSITE" id="PS51257">
    <property type="entry name" value="PROKAR_LIPOPROTEIN"/>
    <property type="match status" value="1"/>
</dbReference>
<reference evidence="2" key="1">
    <citation type="submission" date="2020-10" db="EMBL/GenBank/DDBJ databases">
        <title>Genome Sequence of Monilinia vaccinii-corymbosi Sheds Light on Mummy Berry Disease Infection of Blueberry and Mating Type.</title>
        <authorList>
            <person name="Yow A.G."/>
            <person name="Zhang Y."/>
            <person name="Bansal K."/>
            <person name="Eacker S.M."/>
            <person name="Sullivan S."/>
            <person name="Liachko I."/>
            <person name="Cubeta M.A."/>
            <person name="Rollins J.A."/>
            <person name="Ashrafi H."/>
        </authorList>
    </citation>
    <scope>NUCLEOTIDE SEQUENCE</scope>
    <source>
        <strain evidence="2">RL-1</strain>
    </source>
</reference>
<evidence type="ECO:0000313" key="2">
    <source>
        <dbReference type="EMBL" id="QSZ35661.1"/>
    </source>
</evidence>
<keyword evidence="3" id="KW-1185">Reference proteome</keyword>
<dbReference type="Proteomes" id="UP000672032">
    <property type="component" value="Chromosome 6"/>
</dbReference>
<accession>A0A8A3PL52</accession>
<feature type="signal peptide" evidence="1">
    <location>
        <begin position="1"/>
        <end position="20"/>
    </location>
</feature>
<dbReference type="AlphaFoldDB" id="A0A8A3PL52"/>
<sequence length="60" mass="6487">MQFKIQLFLGSMLLAACVGAAPVPTEVEKRDRLLDYAKAHNIEIPTMGAAFEGCSNCSVE</sequence>
<keyword evidence="1" id="KW-0732">Signal</keyword>
<feature type="chain" id="PRO_5032911732" evidence="1">
    <location>
        <begin position="21"/>
        <end position="60"/>
    </location>
</feature>
<evidence type="ECO:0000256" key="1">
    <source>
        <dbReference type="SAM" id="SignalP"/>
    </source>
</evidence>